<evidence type="ECO:0000313" key="2">
    <source>
        <dbReference type="EMBL" id="MUK90053.1"/>
    </source>
</evidence>
<keyword evidence="3" id="KW-1185">Reference proteome</keyword>
<sequence length="192" mass="22727">MIDQMIRKSIHALIIAFVLFLVFQLNELHFTSANDSIGEEGSQQTHVEDLNDKTSNQESDSNQYNITHMEIVKLTDEFMNILVQDIDEEYRVVHFDTKEELVRKFEEVTTQEVAFPYVDYYYNEEAGSLYIVPTETPPWFMEENDYDIVQLDENQIKIIQENQSVLYGNYIIEIVFTHHNDKWKITEILYPA</sequence>
<proteinExistence type="predicted"/>
<dbReference type="Proteomes" id="UP000469125">
    <property type="component" value="Unassembled WGS sequence"/>
</dbReference>
<comment type="caution">
    <text evidence="2">The sequence shown here is derived from an EMBL/GenBank/DDBJ whole genome shotgun (WGS) entry which is preliminary data.</text>
</comment>
<organism evidence="2 3">
    <name type="scientific">Ornithinibacillus caprae</name>
    <dbReference type="NCBI Taxonomy" id="2678566"/>
    <lineage>
        <taxon>Bacteria</taxon>
        <taxon>Bacillati</taxon>
        <taxon>Bacillota</taxon>
        <taxon>Bacilli</taxon>
        <taxon>Bacillales</taxon>
        <taxon>Bacillaceae</taxon>
        <taxon>Ornithinibacillus</taxon>
    </lineage>
</organism>
<name>A0A6N8FKZ2_9BACI</name>
<evidence type="ECO:0000256" key="1">
    <source>
        <dbReference type="SAM" id="MobiDB-lite"/>
    </source>
</evidence>
<gene>
    <name evidence="2" type="ORF">GMD78_16905</name>
</gene>
<dbReference type="AlphaFoldDB" id="A0A6N8FKZ2"/>
<accession>A0A6N8FKZ2</accession>
<feature type="region of interest" description="Disordered" evidence="1">
    <location>
        <begin position="37"/>
        <end position="62"/>
    </location>
</feature>
<dbReference type="RefSeq" id="WP_155670468.1">
    <property type="nucleotide sequence ID" value="NZ_WOCA01000016.1"/>
</dbReference>
<reference evidence="2 3" key="1">
    <citation type="submission" date="2019-11" db="EMBL/GenBank/DDBJ databases">
        <authorList>
            <person name="Li X."/>
        </authorList>
    </citation>
    <scope>NUCLEOTIDE SEQUENCE [LARGE SCALE GENOMIC DNA]</scope>
    <source>
        <strain evidence="2 3">L9</strain>
    </source>
</reference>
<dbReference type="EMBL" id="WOCA01000016">
    <property type="protein sequence ID" value="MUK90053.1"/>
    <property type="molecule type" value="Genomic_DNA"/>
</dbReference>
<protein>
    <recommendedName>
        <fullName evidence="4">DUF3993 domain-containing protein</fullName>
    </recommendedName>
</protein>
<evidence type="ECO:0008006" key="4">
    <source>
        <dbReference type="Google" id="ProtNLM"/>
    </source>
</evidence>
<evidence type="ECO:0000313" key="3">
    <source>
        <dbReference type="Proteomes" id="UP000469125"/>
    </source>
</evidence>
<feature type="compositionally biased region" description="Polar residues" evidence="1">
    <location>
        <begin position="53"/>
        <end position="62"/>
    </location>
</feature>